<dbReference type="AlphaFoldDB" id="A0ABD2BCK2"/>
<name>A0ABD2BCK2_VESMC</name>
<sequence length="85" mass="9997">MVTIGSERVILKRSEKTEEIFMIISLDRYGDRAMQQRLRLNGDEELYGIKHSFVRTLNLYTSNFLANCFFLRMYTRITQALPGNT</sequence>
<evidence type="ECO:0000313" key="2">
    <source>
        <dbReference type="Proteomes" id="UP001607303"/>
    </source>
</evidence>
<reference evidence="1 2" key="1">
    <citation type="journal article" date="2024" name="Ann. Entomol. Soc. Am.">
        <title>Genomic analyses of the southern and eastern yellowjacket wasps (Hymenoptera: Vespidae) reveal evolutionary signatures of social life.</title>
        <authorList>
            <person name="Catto M.A."/>
            <person name="Caine P.B."/>
            <person name="Orr S.E."/>
            <person name="Hunt B.G."/>
            <person name="Goodisman M.A.D."/>
        </authorList>
    </citation>
    <scope>NUCLEOTIDE SEQUENCE [LARGE SCALE GENOMIC DNA]</scope>
    <source>
        <strain evidence="1">232</strain>
        <tissue evidence="1">Head and thorax</tissue>
    </source>
</reference>
<dbReference type="EMBL" id="JAYRBN010000091">
    <property type="protein sequence ID" value="KAL2730460.1"/>
    <property type="molecule type" value="Genomic_DNA"/>
</dbReference>
<dbReference type="Proteomes" id="UP001607303">
    <property type="component" value="Unassembled WGS sequence"/>
</dbReference>
<evidence type="ECO:0000313" key="1">
    <source>
        <dbReference type="EMBL" id="KAL2730460.1"/>
    </source>
</evidence>
<organism evidence="1 2">
    <name type="scientific">Vespula maculifrons</name>
    <name type="common">Eastern yellow jacket</name>
    <name type="synonym">Wasp</name>
    <dbReference type="NCBI Taxonomy" id="7453"/>
    <lineage>
        <taxon>Eukaryota</taxon>
        <taxon>Metazoa</taxon>
        <taxon>Ecdysozoa</taxon>
        <taxon>Arthropoda</taxon>
        <taxon>Hexapoda</taxon>
        <taxon>Insecta</taxon>
        <taxon>Pterygota</taxon>
        <taxon>Neoptera</taxon>
        <taxon>Endopterygota</taxon>
        <taxon>Hymenoptera</taxon>
        <taxon>Apocrita</taxon>
        <taxon>Aculeata</taxon>
        <taxon>Vespoidea</taxon>
        <taxon>Vespidae</taxon>
        <taxon>Vespinae</taxon>
        <taxon>Vespula</taxon>
    </lineage>
</organism>
<keyword evidence="2" id="KW-1185">Reference proteome</keyword>
<comment type="caution">
    <text evidence="1">The sequence shown here is derived from an EMBL/GenBank/DDBJ whole genome shotgun (WGS) entry which is preliminary data.</text>
</comment>
<gene>
    <name evidence="1" type="ORF">V1477_016271</name>
</gene>
<accession>A0ABD2BCK2</accession>
<protein>
    <submittedName>
        <fullName evidence="1">Ankyrin repeat domain-containing protein 16-like isoform X2</fullName>
    </submittedName>
</protein>
<proteinExistence type="predicted"/>